<dbReference type="OMA" id="QMMDELM"/>
<dbReference type="Pfam" id="PF13934">
    <property type="entry name" value="ELYS"/>
    <property type="match status" value="1"/>
</dbReference>
<feature type="compositionally biased region" description="Polar residues" evidence="3">
    <location>
        <begin position="499"/>
        <end position="516"/>
    </location>
</feature>
<name>A0A2H3DIC5_ARMGA</name>
<comment type="subcellular location">
    <subcellularLocation>
        <location evidence="1">Nucleus</location>
    </subcellularLocation>
</comment>
<feature type="compositionally biased region" description="Polar residues" evidence="3">
    <location>
        <begin position="427"/>
        <end position="438"/>
    </location>
</feature>
<evidence type="ECO:0000256" key="3">
    <source>
        <dbReference type="SAM" id="MobiDB-lite"/>
    </source>
</evidence>
<reference evidence="6" key="1">
    <citation type="journal article" date="2017" name="Nat. Ecol. Evol.">
        <title>Genome expansion and lineage-specific genetic innovations in the forest pathogenic fungi Armillaria.</title>
        <authorList>
            <person name="Sipos G."/>
            <person name="Prasanna A.N."/>
            <person name="Walter M.C."/>
            <person name="O'Connor E."/>
            <person name="Balint B."/>
            <person name="Krizsan K."/>
            <person name="Kiss B."/>
            <person name="Hess J."/>
            <person name="Varga T."/>
            <person name="Slot J."/>
            <person name="Riley R."/>
            <person name="Boka B."/>
            <person name="Rigling D."/>
            <person name="Barry K."/>
            <person name="Lee J."/>
            <person name="Mihaltcheva S."/>
            <person name="LaButti K."/>
            <person name="Lipzen A."/>
            <person name="Waldron R."/>
            <person name="Moloney N.M."/>
            <person name="Sperisen C."/>
            <person name="Kredics L."/>
            <person name="Vagvoelgyi C."/>
            <person name="Patrignani A."/>
            <person name="Fitzpatrick D."/>
            <person name="Nagy I."/>
            <person name="Doyle S."/>
            <person name="Anderson J.B."/>
            <person name="Grigoriev I.V."/>
            <person name="Gueldener U."/>
            <person name="Muensterkoetter M."/>
            <person name="Nagy L.G."/>
        </authorList>
    </citation>
    <scope>NUCLEOTIDE SEQUENCE [LARGE SCALE GENOMIC DNA]</scope>
    <source>
        <strain evidence="6">Ar21-2</strain>
    </source>
</reference>
<feature type="compositionally biased region" description="Low complexity" evidence="3">
    <location>
        <begin position="696"/>
        <end position="705"/>
    </location>
</feature>
<feature type="compositionally biased region" description="Acidic residues" evidence="3">
    <location>
        <begin position="626"/>
        <end position="638"/>
    </location>
</feature>
<dbReference type="OrthoDB" id="20729at2759"/>
<dbReference type="GO" id="GO:0005634">
    <property type="term" value="C:nucleus"/>
    <property type="evidence" value="ECO:0007669"/>
    <property type="project" value="UniProtKB-SubCell"/>
</dbReference>
<dbReference type="EMBL" id="KZ293653">
    <property type="protein sequence ID" value="PBK94959.1"/>
    <property type="molecule type" value="Genomic_DNA"/>
</dbReference>
<feature type="compositionally biased region" description="Basic and acidic residues" evidence="3">
    <location>
        <begin position="519"/>
        <end position="536"/>
    </location>
</feature>
<evidence type="ECO:0000313" key="6">
    <source>
        <dbReference type="Proteomes" id="UP000217790"/>
    </source>
</evidence>
<keyword evidence="6" id="KW-1185">Reference proteome</keyword>
<evidence type="ECO:0000256" key="1">
    <source>
        <dbReference type="ARBA" id="ARBA00004123"/>
    </source>
</evidence>
<keyword evidence="2" id="KW-0539">Nucleus</keyword>
<evidence type="ECO:0000313" key="5">
    <source>
        <dbReference type="EMBL" id="PBK94959.1"/>
    </source>
</evidence>
<dbReference type="InterPro" id="IPR025151">
    <property type="entry name" value="ELYS_dom"/>
</dbReference>
<accession>A0A2H3DIC5</accession>
<feature type="compositionally biased region" description="Low complexity" evidence="3">
    <location>
        <begin position="411"/>
        <end position="426"/>
    </location>
</feature>
<sequence>MEDEIQYLPQGYLSYFDVTDELFPWQDSVVQEIERRRAALNDMLLFDILLSLGGIREPDTFYPPRDVRSLERLLDAISASQYDVLKKDCLVYFLLKWHEDGREGRFEQARSIPPQFCALSDAYWHLDAGLNVQRAVALLSDSRLNRDYASKILHALSLSEDPTTLILKYVRTAKPLLTEPEDMKLYILALADSNFFEAWQYQRSFNESDEMRPRLFSALLEWCITRQLLVFLLDCSDTPPASLRSAALSQLLGLPLSSFEQSILHTYALQPPLNLTPSPSAIATLQDLICVRLIESGNYAEAIKMDRQFSSISTLKGHHITQERRKMIQEIYASLPQVERTVLDLELEAQDAASTSFMGSSSHNNGGDVSMTNSWEDIRPAHLIPTSVNGKASPIQPPTLDRSTGFRAVPSGSTSSLSQSFSLAHSMTSFPNGASSSQTHILPPSIPLSSSTSSTLHQSLNRSQQSIPSTSTPSIPFESAAKRQNAFFQPQDRRKSAGQEFNVTNGNGRLENTTELPDTDMHRHEDSDESMSHDEGDIPQAPRPEQSFSESLFGITPSVPEPKSNGRPLTVNNTSKMPPGAFGDPHADEEVHHEIPAQPMKMGTRHRAVKVRDANLKRSIPGALMDETDDSEEEEDEIAPLRSPSPPRRALRKGRALTTETRGTAEQSRRRSSRLSSVPHQEPVPSPKKTAKSRKSAATTTTTTTKAKRKR</sequence>
<dbReference type="InParanoid" id="A0A2H3DIC5"/>
<dbReference type="Proteomes" id="UP000217790">
    <property type="component" value="Unassembled WGS sequence"/>
</dbReference>
<evidence type="ECO:0000256" key="2">
    <source>
        <dbReference type="ARBA" id="ARBA00023242"/>
    </source>
</evidence>
<feature type="domain" description="ELYS-like" evidence="4">
    <location>
        <begin position="44"/>
        <end position="270"/>
    </location>
</feature>
<protein>
    <recommendedName>
        <fullName evidence="4">ELYS-like domain-containing protein</fullName>
    </recommendedName>
</protein>
<evidence type="ECO:0000259" key="4">
    <source>
        <dbReference type="Pfam" id="PF13934"/>
    </source>
</evidence>
<feature type="region of interest" description="Disordered" evidence="3">
    <location>
        <begin position="385"/>
        <end position="476"/>
    </location>
</feature>
<feature type="compositionally biased region" description="Low complexity" evidence="3">
    <location>
        <begin position="439"/>
        <end position="476"/>
    </location>
</feature>
<feature type="region of interest" description="Disordered" evidence="3">
    <location>
        <begin position="489"/>
        <end position="711"/>
    </location>
</feature>
<feature type="compositionally biased region" description="Basic and acidic residues" evidence="3">
    <location>
        <begin position="585"/>
        <end position="595"/>
    </location>
</feature>
<organism evidence="5 6">
    <name type="scientific">Armillaria gallica</name>
    <name type="common">Bulbous honey fungus</name>
    <name type="synonym">Armillaria bulbosa</name>
    <dbReference type="NCBI Taxonomy" id="47427"/>
    <lineage>
        <taxon>Eukaryota</taxon>
        <taxon>Fungi</taxon>
        <taxon>Dikarya</taxon>
        <taxon>Basidiomycota</taxon>
        <taxon>Agaricomycotina</taxon>
        <taxon>Agaricomycetes</taxon>
        <taxon>Agaricomycetidae</taxon>
        <taxon>Agaricales</taxon>
        <taxon>Marasmiineae</taxon>
        <taxon>Physalacriaceae</taxon>
        <taxon>Armillaria</taxon>
    </lineage>
</organism>
<dbReference type="AlphaFoldDB" id="A0A2H3DIC5"/>
<gene>
    <name evidence="5" type="ORF">ARMGADRAFT_1078825</name>
</gene>
<proteinExistence type="predicted"/>
<dbReference type="STRING" id="47427.A0A2H3DIC5"/>